<evidence type="ECO:0000313" key="2">
    <source>
        <dbReference type="EMBL" id="CAG8827854.1"/>
    </source>
</evidence>
<feature type="non-terminal residue" evidence="2">
    <location>
        <position position="115"/>
    </location>
</feature>
<feature type="region of interest" description="Disordered" evidence="1">
    <location>
        <begin position="1"/>
        <end position="23"/>
    </location>
</feature>
<accession>A0A9N9KIR6</accession>
<protein>
    <submittedName>
        <fullName evidence="2">4200_t:CDS:1</fullName>
    </submittedName>
</protein>
<evidence type="ECO:0000256" key="1">
    <source>
        <dbReference type="SAM" id="MobiDB-lite"/>
    </source>
</evidence>
<dbReference type="OrthoDB" id="2407015at2759"/>
<dbReference type="AlphaFoldDB" id="A0A9N9KIR6"/>
<organism evidence="2 3">
    <name type="scientific">Cetraspora pellucida</name>
    <dbReference type="NCBI Taxonomy" id="1433469"/>
    <lineage>
        <taxon>Eukaryota</taxon>
        <taxon>Fungi</taxon>
        <taxon>Fungi incertae sedis</taxon>
        <taxon>Mucoromycota</taxon>
        <taxon>Glomeromycotina</taxon>
        <taxon>Glomeromycetes</taxon>
        <taxon>Diversisporales</taxon>
        <taxon>Gigasporaceae</taxon>
        <taxon>Cetraspora</taxon>
    </lineage>
</organism>
<name>A0A9N9KIR6_9GLOM</name>
<gene>
    <name evidence="2" type="ORF">CPELLU_LOCUS20337</name>
</gene>
<proteinExistence type="predicted"/>
<reference evidence="2" key="1">
    <citation type="submission" date="2021-06" db="EMBL/GenBank/DDBJ databases">
        <authorList>
            <person name="Kallberg Y."/>
            <person name="Tangrot J."/>
            <person name="Rosling A."/>
        </authorList>
    </citation>
    <scope>NUCLEOTIDE SEQUENCE</scope>
    <source>
        <strain evidence="2">FL966</strain>
    </source>
</reference>
<comment type="caution">
    <text evidence="2">The sequence shown here is derived from an EMBL/GenBank/DDBJ whole genome shotgun (WGS) entry which is preliminary data.</text>
</comment>
<dbReference type="Proteomes" id="UP000789759">
    <property type="component" value="Unassembled WGS sequence"/>
</dbReference>
<dbReference type="EMBL" id="CAJVQA010059664">
    <property type="protein sequence ID" value="CAG8827854.1"/>
    <property type="molecule type" value="Genomic_DNA"/>
</dbReference>
<keyword evidence="3" id="KW-1185">Reference proteome</keyword>
<evidence type="ECO:0000313" key="3">
    <source>
        <dbReference type="Proteomes" id="UP000789759"/>
    </source>
</evidence>
<sequence length="115" mass="13644">MNPFPAMMLASSTTSQPKKHGREKGRHYLTEYIITTDEYVNPQKPNNKYCYCLTCYKINSEKVKIINRKKLVKNHLKKCIYFMCKVGRKEQIDNILNKEESEESSTKKLRLDYED</sequence>